<evidence type="ECO:0000313" key="3">
    <source>
        <dbReference type="Proteomes" id="UP000283090"/>
    </source>
</evidence>
<dbReference type="PANTHER" id="PTHR13621">
    <property type="entry name" value="PROLINE-RICH PROTEIN PRCC"/>
    <property type="match status" value="1"/>
</dbReference>
<feature type="region of interest" description="Disordered" evidence="1">
    <location>
        <begin position="1"/>
        <end position="228"/>
    </location>
</feature>
<evidence type="ECO:0008006" key="4">
    <source>
        <dbReference type="Google" id="ProtNLM"/>
    </source>
</evidence>
<proteinExistence type="predicted"/>
<dbReference type="EMBL" id="SAEB01000006">
    <property type="protein sequence ID" value="RVD85626.1"/>
    <property type="molecule type" value="Genomic_DNA"/>
</dbReference>
<dbReference type="Proteomes" id="UP000283090">
    <property type="component" value="Unassembled WGS sequence"/>
</dbReference>
<dbReference type="InterPro" id="IPR018800">
    <property type="entry name" value="PRCC"/>
</dbReference>
<protein>
    <recommendedName>
        <fullName evidence="4">Mitotic checkpoint regulator, MAD2B-interacting-domain-containing protein</fullName>
    </recommendedName>
</protein>
<feature type="compositionally biased region" description="Polar residues" evidence="1">
    <location>
        <begin position="1"/>
        <end position="21"/>
    </location>
</feature>
<accession>A0A437A3A1</accession>
<dbReference type="GeneID" id="93586254"/>
<evidence type="ECO:0000313" key="2">
    <source>
        <dbReference type="EMBL" id="RVD85626.1"/>
    </source>
</evidence>
<feature type="compositionally biased region" description="Basic and acidic residues" evidence="1">
    <location>
        <begin position="146"/>
        <end position="155"/>
    </location>
</feature>
<dbReference type="VEuPathDB" id="FungiDB:DFL_003943"/>
<dbReference type="STRING" id="97331.A0A437A3A1"/>
<keyword evidence="3" id="KW-1185">Reference proteome</keyword>
<dbReference type="AlphaFoldDB" id="A0A437A3A1"/>
<dbReference type="PANTHER" id="PTHR13621:SF2">
    <property type="entry name" value="PROLINE-RICH PROTEIN PRCC"/>
    <property type="match status" value="1"/>
</dbReference>
<comment type="caution">
    <text evidence="2">The sequence shown here is derived from an EMBL/GenBank/DDBJ whole genome shotgun (WGS) entry which is preliminary data.</text>
</comment>
<dbReference type="GO" id="GO:0005634">
    <property type="term" value="C:nucleus"/>
    <property type="evidence" value="ECO:0007669"/>
    <property type="project" value="TreeGrafter"/>
</dbReference>
<sequence length="400" mass="42723">MGSPLASSQNVTLETSRSFLSPSPFHASPKPNTMALVSYSDSEGSDAESAPSAPTLPPPKPKSSLSSFLPPPSKKRKLVDDSKPATASTGPRKIKIELPNITPDVDDVESTSSSRTKIGKSSGGGGMLSFLPAPKRTGAEAVKVAQESEKEEKKATAAAANAARMDLQPTVEDDPESSSSTPAAGEVLAKPPAETKPAGPIQGRVIQPFFKKSTTKKKTAKPAGTTKVEEKKVSLFSLGSALNEKPLATSTISTAAEYKPLLVEESAPAVDDEVPVEAFHHQEEYAETSYQPAPGPQTFQSISEEVGMDEAEMRMFMGRRGRNAEIKIMDFNVDQEYEKNEAARAAGELAPERNVVRSIKPGKHQLTSLLNAAQNQRAALEESFAEGRRNKKEAGSKYGW</sequence>
<dbReference type="RefSeq" id="XP_067491170.1">
    <property type="nucleotide sequence ID" value="XM_067632953.1"/>
</dbReference>
<evidence type="ECO:0000256" key="1">
    <source>
        <dbReference type="SAM" id="MobiDB-lite"/>
    </source>
</evidence>
<gene>
    <name evidence="2" type="ORF">DFL_003943</name>
</gene>
<name>A0A437A3A1_ARTFL</name>
<reference evidence="2 3" key="1">
    <citation type="submission" date="2019-01" db="EMBL/GenBank/DDBJ databases">
        <title>Intercellular communication is required for trap formation in the nematode-trapping fungus Duddingtonia flagrans.</title>
        <authorList>
            <person name="Youssar L."/>
            <person name="Wernet V."/>
            <person name="Hensel N."/>
            <person name="Hildebrandt H.-G."/>
            <person name="Fischer R."/>
        </authorList>
    </citation>
    <scope>NUCLEOTIDE SEQUENCE [LARGE SCALE GENOMIC DNA]</scope>
    <source>
        <strain evidence="2 3">CBS H-5679</strain>
    </source>
</reference>
<dbReference type="OrthoDB" id="2555634at2759"/>
<feature type="region of interest" description="Disordered" evidence="1">
    <location>
        <begin position="376"/>
        <end position="400"/>
    </location>
</feature>
<feature type="compositionally biased region" description="Basic and acidic residues" evidence="1">
    <location>
        <begin position="385"/>
        <end position="400"/>
    </location>
</feature>
<dbReference type="Pfam" id="PF10253">
    <property type="entry name" value="PRCC"/>
    <property type="match status" value="1"/>
</dbReference>
<organism evidence="2 3">
    <name type="scientific">Arthrobotrys flagrans</name>
    <name type="common">Nematode-trapping fungus</name>
    <name type="synonym">Trichothecium flagrans</name>
    <dbReference type="NCBI Taxonomy" id="97331"/>
    <lineage>
        <taxon>Eukaryota</taxon>
        <taxon>Fungi</taxon>
        <taxon>Dikarya</taxon>
        <taxon>Ascomycota</taxon>
        <taxon>Pezizomycotina</taxon>
        <taxon>Orbiliomycetes</taxon>
        <taxon>Orbiliales</taxon>
        <taxon>Orbiliaceae</taxon>
        <taxon>Arthrobotrys</taxon>
    </lineage>
</organism>